<feature type="transmembrane region" description="Helical" evidence="5">
    <location>
        <begin position="135"/>
        <end position="152"/>
    </location>
</feature>
<reference evidence="7" key="1">
    <citation type="submission" date="2012-11" db="EMBL/GenBank/DDBJ databases">
        <title>Dependencies among metagenomic species, viruses, plasmids and units of genetic variation.</title>
        <authorList>
            <person name="Nielsen H.B."/>
            <person name="Almeida M."/>
            <person name="Juncker A.S."/>
            <person name="Rasmussen S."/>
            <person name="Li J."/>
            <person name="Sunagawa S."/>
            <person name="Plichta D."/>
            <person name="Gautier L."/>
            <person name="Le Chatelier E."/>
            <person name="Peletier E."/>
            <person name="Bonde I."/>
            <person name="Nielsen T."/>
            <person name="Manichanh C."/>
            <person name="Arumugam M."/>
            <person name="Batto J."/>
            <person name="Santos M.B.Q.D."/>
            <person name="Blom N."/>
            <person name="Borruel N."/>
            <person name="Burgdorf K.S."/>
            <person name="Boumezbeur F."/>
            <person name="Casellas F."/>
            <person name="Dore J."/>
            <person name="Guarner F."/>
            <person name="Hansen T."/>
            <person name="Hildebrand F."/>
            <person name="Kaas R.S."/>
            <person name="Kennedy S."/>
            <person name="Kristiansen K."/>
            <person name="Kultima J.R."/>
            <person name="Leonard P."/>
            <person name="Levenez F."/>
            <person name="Lund O."/>
            <person name="Moumen B."/>
            <person name="Le Paslier D."/>
            <person name="Pons N."/>
            <person name="Pedersen O."/>
            <person name="Prifti E."/>
            <person name="Qin J."/>
            <person name="Raes J."/>
            <person name="Tap J."/>
            <person name="Tims S."/>
            <person name="Ussery D.W."/>
            <person name="Yamada T."/>
            <person name="MetaHit consortium"/>
            <person name="Renault P."/>
            <person name="Sicheritz-Ponten T."/>
            <person name="Bork P."/>
            <person name="Wang J."/>
            <person name="Brunak S."/>
            <person name="Ehrlich S.D."/>
        </authorList>
    </citation>
    <scope>NUCLEOTIDE SEQUENCE [LARGE SCALE GENOMIC DNA]</scope>
</reference>
<dbReference type="Pfam" id="PF01694">
    <property type="entry name" value="Rhomboid"/>
    <property type="match status" value="1"/>
</dbReference>
<evidence type="ECO:0000313" key="8">
    <source>
        <dbReference type="Proteomes" id="UP000018372"/>
    </source>
</evidence>
<keyword evidence="4 5" id="KW-0472">Membrane</keyword>
<dbReference type="Proteomes" id="UP000018372">
    <property type="component" value="Unassembled WGS sequence"/>
</dbReference>
<dbReference type="Gene3D" id="1.20.1540.10">
    <property type="entry name" value="Rhomboid-like"/>
    <property type="match status" value="1"/>
</dbReference>
<keyword evidence="3 5" id="KW-1133">Transmembrane helix</keyword>
<accession>R5V7N0</accession>
<dbReference type="RefSeq" id="WP_022053578.1">
    <property type="nucleotide sequence ID" value="NZ_HF998123.1"/>
</dbReference>
<feature type="transmembrane region" description="Helical" evidence="5">
    <location>
        <begin position="111"/>
        <end position="129"/>
    </location>
</feature>
<dbReference type="GO" id="GO:0004252">
    <property type="term" value="F:serine-type endopeptidase activity"/>
    <property type="evidence" value="ECO:0007669"/>
    <property type="project" value="InterPro"/>
</dbReference>
<comment type="subcellular location">
    <subcellularLocation>
        <location evidence="1">Membrane</location>
        <topology evidence="1">Multi-pass membrane protein</topology>
    </subcellularLocation>
</comment>
<feature type="transmembrane region" description="Helical" evidence="5">
    <location>
        <begin position="33"/>
        <end position="57"/>
    </location>
</feature>
<proteinExistence type="predicted"/>
<evidence type="ECO:0000259" key="6">
    <source>
        <dbReference type="Pfam" id="PF01694"/>
    </source>
</evidence>
<dbReference type="EMBL" id="CBAT010000033">
    <property type="protein sequence ID" value="CCZ86400.1"/>
    <property type="molecule type" value="Genomic_DNA"/>
</dbReference>
<evidence type="ECO:0000313" key="7">
    <source>
        <dbReference type="EMBL" id="CCZ86400.1"/>
    </source>
</evidence>
<evidence type="ECO:0000256" key="2">
    <source>
        <dbReference type="ARBA" id="ARBA00022692"/>
    </source>
</evidence>
<evidence type="ECO:0000256" key="3">
    <source>
        <dbReference type="ARBA" id="ARBA00022989"/>
    </source>
</evidence>
<feature type="domain" description="Peptidase S54 rhomboid" evidence="6">
    <location>
        <begin position="30"/>
        <end position="152"/>
    </location>
</feature>
<name>R5V7N0_9BACT</name>
<sequence length="161" mass="18584">MPVIIVLFVVWLLSFFFPVENLAVSSTSPWWTLFTYSFVHSYFLHLLVNSFVFWTYYRVMRKSDVYYLIPSCILIPAISGYLSAKSVPTCGFSSVISVMMGYYLSGCSRKIFVKALCLILFSYVFTGLFSKGVNTLIHVYSFSFSYITSVIYRKLCCLLQR</sequence>
<dbReference type="AlphaFoldDB" id="R5V7N0"/>
<organism evidence="7 8">
    <name type="scientific">Phocaeicola plebeius CAG:211</name>
    <dbReference type="NCBI Taxonomy" id="1263052"/>
    <lineage>
        <taxon>Bacteria</taxon>
        <taxon>Pseudomonadati</taxon>
        <taxon>Bacteroidota</taxon>
        <taxon>Bacteroidia</taxon>
        <taxon>Bacteroidales</taxon>
        <taxon>Bacteroidaceae</taxon>
        <taxon>Phocaeicola</taxon>
    </lineage>
</organism>
<dbReference type="GO" id="GO:0016020">
    <property type="term" value="C:membrane"/>
    <property type="evidence" value="ECO:0007669"/>
    <property type="project" value="UniProtKB-SubCell"/>
</dbReference>
<evidence type="ECO:0000256" key="5">
    <source>
        <dbReference type="SAM" id="Phobius"/>
    </source>
</evidence>
<protein>
    <recommendedName>
        <fullName evidence="6">Peptidase S54 rhomboid domain-containing protein</fullName>
    </recommendedName>
</protein>
<feature type="transmembrane region" description="Helical" evidence="5">
    <location>
        <begin position="86"/>
        <end position="104"/>
    </location>
</feature>
<evidence type="ECO:0000256" key="1">
    <source>
        <dbReference type="ARBA" id="ARBA00004141"/>
    </source>
</evidence>
<dbReference type="SUPFAM" id="SSF144091">
    <property type="entry name" value="Rhomboid-like"/>
    <property type="match status" value="1"/>
</dbReference>
<dbReference type="InterPro" id="IPR035952">
    <property type="entry name" value="Rhomboid-like_sf"/>
</dbReference>
<gene>
    <name evidence="7" type="ORF">BN536_01326</name>
</gene>
<feature type="transmembrane region" description="Helical" evidence="5">
    <location>
        <begin position="64"/>
        <end position="80"/>
    </location>
</feature>
<evidence type="ECO:0000256" key="4">
    <source>
        <dbReference type="ARBA" id="ARBA00023136"/>
    </source>
</evidence>
<comment type="caution">
    <text evidence="7">The sequence shown here is derived from an EMBL/GenBank/DDBJ whole genome shotgun (WGS) entry which is preliminary data.</text>
</comment>
<keyword evidence="2 5" id="KW-0812">Transmembrane</keyword>
<dbReference type="InterPro" id="IPR022764">
    <property type="entry name" value="Peptidase_S54_rhomboid_dom"/>
</dbReference>